<dbReference type="GO" id="GO:0006629">
    <property type="term" value="P:lipid metabolic process"/>
    <property type="evidence" value="ECO:0007669"/>
    <property type="project" value="TreeGrafter"/>
</dbReference>
<dbReference type="InterPro" id="IPR002969">
    <property type="entry name" value="ApolipopD"/>
</dbReference>
<comment type="subcellular location">
    <subcellularLocation>
        <location evidence="1">Secreted</location>
    </subcellularLocation>
</comment>
<feature type="region of interest" description="Disordered" evidence="11">
    <location>
        <begin position="192"/>
        <end position="266"/>
    </location>
</feature>
<keyword evidence="4" id="KW-0813">Transport</keyword>
<dbReference type="InterPro" id="IPR000566">
    <property type="entry name" value="Lipocln_cytosolic_FA-bd_dom"/>
</dbReference>
<dbReference type="AlphaFoldDB" id="A0AAV1PDN3"/>
<reference evidence="14 15" key="1">
    <citation type="submission" date="2024-01" db="EMBL/GenBank/DDBJ databases">
        <authorList>
            <person name="Alioto T."/>
            <person name="Alioto T."/>
            <person name="Gomez Garrido J."/>
        </authorList>
    </citation>
    <scope>NUCLEOTIDE SEQUENCE [LARGE SCALE GENOMIC DNA]</scope>
</reference>
<dbReference type="Proteomes" id="UP001314229">
    <property type="component" value="Unassembled WGS sequence"/>
</dbReference>
<dbReference type="SUPFAM" id="SSF50814">
    <property type="entry name" value="Lipocalins"/>
    <property type="match status" value="1"/>
</dbReference>
<keyword evidence="9" id="KW-0325">Glycoprotein</keyword>
<feature type="chain" id="PRO_5043774213" description="Apolipoprotein D" evidence="12">
    <location>
        <begin position="17"/>
        <end position="266"/>
    </location>
</feature>
<evidence type="ECO:0000256" key="4">
    <source>
        <dbReference type="ARBA" id="ARBA00022448"/>
    </source>
</evidence>
<dbReference type="GO" id="GO:0006869">
    <property type="term" value="P:lipid transport"/>
    <property type="evidence" value="ECO:0007669"/>
    <property type="project" value="InterPro"/>
</dbReference>
<accession>A0AAV1PDN3</accession>
<dbReference type="GO" id="GO:0007420">
    <property type="term" value="P:brain development"/>
    <property type="evidence" value="ECO:0007669"/>
    <property type="project" value="InterPro"/>
</dbReference>
<feature type="domain" description="Lipocalin/cytosolic fatty-acid binding" evidence="13">
    <location>
        <begin position="34"/>
        <end position="175"/>
    </location>
</feature>
<evidence type="ECO:0000256" key="3">
    <source>
        <dbReference type="ARBA" id="ARBA00019890"/>
    </source>
</evidence>
<dbReference type="InterPro" id="IPR026222">
    <property type="entry name" value="ApoD_vertbrte"/>
</dbReference>
<evidence type="ECO:0000256" key="10">
    <source>
        <dbReference type="ARBA" id="ARBA00023283"/>
    </source>
</evidence>
<dbReference type="GO" id="GO:0005737">
    <property type="term" value="C:cytoplasm"/>
    <property type="evidence" value="ECO:0007669"/>
    <property type="project" value="TreeGrafter"/>
</dbReference>
<feature type="compositionally biased region" description="Low complexity" evidence="11">
    <location>
        <begin position="200"/>
        <end position="234"/>
    </location>
</feature>
<dbReference type="GO" id="GO:0000302">
    <property type="term" value="P:response to reactive oxygen species"/>
    <property type="evidence" value="ECO:0007669"/>
    <property type="project" value="TreeGrafter"/>
</dbReference>
<dbReference type="PANTHER" id="PTHR10612">
    <property type="entry name" value="APOLIPOPROTEIN D"/>
    <property type="match status" value="1"/>
</dbReference>
<dbReference type="CDD" id="cd19437">
    <property type="entry name" value="lipocalin_apoD-like"/>
    <property type="match status" value="1"/>
</dbReference>
<dbReference type="PRINTS" id="PR02058">
    <property type="entry name" value="APODVERTBRTE"/>
</dbReference>
<evidence type="ECO:0000256" key="8">
    <source>
        <dbReference type="ARBA" id="ARBA00023157"/>
    </source>
</evidence>
<dbReference type="GO" id="GO:0005576">
    <property type="term" value="C:extracellular region"/>
    <property type="evidence" value="ECO:0007669"/>
    <property type="project" value="UniProtKB-SubCell"/>
</dbReference>
<dbReference type="PROSITE" id="PS00213">
    <property type="entry name" value="LIPOCALIN"/>
    <property type="match status" value="1"/>
</dbReference>
<comment type="similarity">
    <text evidence="2">Belongs to the calycin superfamily. Lipocalin family.</text>
</comment>
<evidence type="ECO:0000256" key="6">
    <source>
        <dbReference type="ARBA" id="ARBA00022729"/>
    </source>
</evidence>
<name>A0AAV1PDN3_SCOSC</name>
<keyword evidence="8" id="KW-1015">Disulfide bond</keyword>
<evidence type="ECO:0000256" key="7">
    <source>
        <dbReference type="ARBA" id="ARBA00023121"/>
    </source>
</evidence>
<evidence type="ECO:0000256" key="1">
    <source>
        <dbReference type="ARBA" id="ARBA00004613"/>
    </source>
</evidence>
<evidence type="ECO:0000259" key="13">
    <source>
        <dbReference type="Pfam" id="PF08212"/>
    </source>
</evidence>
<evidence type="ECO:0000256" key="2">
    <source>
        <dbReference type="ARBA" id="ARBA00006889"/>
    </source>
</evidence>
<dbReference type="Pfam" id="PF08212">
    <property type="entry name" value="Lipocalin_2"/>
    <property type="match status" value="1"/>
</dbReference>
<keyword evidence="15" id="KW-1185">Reference proteome</keyword>
<evidence type="ECO:0000256" key="5">
    <source>
        <dbReference type="ARBA" id="ARBA00022525"/>
    </source>
</evidence>
<evidence type="ECO:0000256" key="11">
    <source>
        <dbReference type="SAM" id="MobiDB-lite"/>
    </source>
</evidence>
<sequence>MSAVYVLFLLLPLVSAQTYHWGPCPTPKVQPGFNLQQYLGRWYEIEKLPASFERGKCIEANYAVRGDGTINVLNIQLYKDKLRKAEGTAVIRDPREPAKLGVSFSYFTPYSPYWVLTTDYTSMAVVYSCTDILSIFHIDYAWILSRSRFLPTQSVLYAKELMKSEGIDLCKMKATRPESSLRECHMMNHQLFPTGPTPPLTSGTTLNTSNPSVPTTTSTRWPGPSSPTSTSETPWDTRPTWGMNTKGELKEPEEGGKGLRERYSSK</sequence>
<dbReference type="GO" id="GO:0008289">
    <property type="term" value="F:lipid binding"/>
    <property type="evidence" value="ECO:0007669"/>
    <property type="project" value="UniProtKB-KW"/>
</dbReference>
<feature type="compositionally biased region" description="Basic and acidic residues" evidence="11">
    <location>
        <begin position="247"/>
        <end position="266"/>
    </location>
</feature>
<dbReference type="PRINTS" id="PR01219">
    <property type="entry name" value="APOLIPOPROTD"/>
</dbReference>
<evidence type="ECO:0000256" key="9">
    <source>
        <dbReference type="ARBA" id="ARBA00023180"/>
    </source>
</evidence>
<dbReference type="EMBL" id="CAWUFR010000121">
    <property type="protein sequence ID" value="CAK6968582.1"/>
    <property type="molecule type" value="Genomic_DNA"/>
</dbReference>
<dbReference type="PANTHER" id="PTHR10612:SF15">
    <property type="entry name" value="APOLIPOPROTEIN D"/>
    <property type="match status" value="1"/>
</dbReference>
<keyword evidence="6 12" id="KW-0732">Signal</keyword>
<dbReference type="InterPro" id="IPR012674">
    <property type="entry name" value="Calycin"/>
</dbReference>
<dbReference type="Gene3D" id="2.40.128.20">
    <property type="match status" value="1"/>
</dbReference>
<dbReference type="GO" id="GO:0042246">
    <property type="term" value="P:tissue regeneration"/>
    <property type="evidence" value="ECO:0007669"/>
    <property type="project" value="InterPro"/>
</dbReference>
<evidence type="ECO:0000313" key="15">
    <source>
        <dbReference type="Proteomes" id="UP001314229"/>
    </source>
</evidence>
<proteinExistence type="inferred from homology"/>
<protein>
    <recommendedName>
        <fullName evidence="3">Apolipoprotein D</fullName>
    </recommendedName>
</protein>
<gene>
    <name evidence="14" type="ORF">FSCOSCO3_A019002</name>
</gene>
<comment type="caution">
    <text evidence="14">The sequence shown here is derived from an EMBL/GenBank/DDBJ whole genome shotgun (WGS) entry which is preliminary data.</text>
</comment>
<organism evidence="14 15">
    <name type="scientific">Scomber scombrus</name>
    <name type="common">Atlantic mackerel</name>
    <name type="synonym">Scomber vernalis</name>
    <dbReference type="NCBI Taxonomy" id="13677"/>
    <lineage>
        <taxon>Eukaryota</taxon>
        <taxon>Metazoa</taxon>
        <taxon>Chordata</taxon>
        <taxon>Craniata</taxon>
        <taxon>Vertebrata</taxon>
        <taxon>Euteleostomi</taxon>
        <taxon>Actinopterygii</taxon>
        <taxon>Neopterygii</taxon>
        <taxon>Teleostei</taxon>
        <taxon>Neoteleostei</taxon>
        <taxon>Acanthomorphata</taxon>
        <taxon>Pelagiaria</taxon>
        <taxon>Scombriformes</taxon>
        <taxon>Scombridae</taxon>
        <taxon>Scomber</taxon>
    </lineage>
</organism>
<dbReference type="FunFam" id="2.40.128.20:FF:000003">
    <property type="entry name" value="Apolipoprotein D"/>
    <property type="match status" value="1"/>
</dbReference>
<keyword evidence="7" id="KW-0446">Lipid-binding</keyword>
<feature type="signal peptide" evidence="12">
    <location>
        <begin position="1"/>
        <end position="16"/>
    </location>
</feature>
<dbReference type="InterPro" id="IPR022272">
    <property type="entry name" value="Lipocalin_CS"/>
</dbReference>
<evidence type="ECO:0000313" key="14">
    <source>
        <dbReference type="EMBL" id="CAK6968582.1"/>
    </source>
</evidence>
<keyword evidence="5" id="KW-0964">Secreted</keyword>
<evidence type="ECO:0000256" key="12">
    <source>
        <dbReference type="SAM" id="SignalP"/>
    </source>
</evidence>
<keyword evidence="10" id="KW-0873">Pyrrolidone carboxylic acid</keyword>